<accession>A0A845UZW9</accession>
<comment type="catalytic activity">
    <reaction evidence="1">
        <text>Hydrolyzes the link between N-acetylmuramoyl residues and L-amino acid residues in certain cell-wall glycopeptides.</text>
        <dbReference type="EC" id="3.5.1.28"/>
    </reaction>
</comment>
<dbReference type="PANTHER" id="PTHR30417">
    <property type="entry name" value="N-ACETYLMURAMOYL-L-ALANINE AMIDASE AMID"/>
    <property type="match status" value="1"/>
</dbReference>
<keyword evidence="7" id="KW-1185">Reference proteome</keyword>
<dbReference type="Proteomes" id="UP000484885">
    <property type="component" value="Unassembled WGS sequence"/>
</dbReference>
<dbReference type="Gene3D" id="3.40.80.10">
    <property type="entry name" value="Peptidoglycan recognition protein-like"/>
    <property type="match status" value="1"/>
</dbReference>
<dbReference type="InterPro" id="IPR036505">
    <property type="entry name" value="Amidase/PGRP_sf"/>
</dbReference>
<evidence type="ECO:0000256" key="3">
    <source>
        <dbReference type="ARBA" id="ARBA00022801"/>
    </source>
</evidence>
<feature type="domain" description="N-acetylmuramoyl-L-alanine amidase" evidence="5">
    <location>
        <begin position="12"/>
        <end position="156"/>
    </location>
</feature>
<evidence type="ECO:0000256" key="4">
    <source>
        <dbReference type="ARBA" id="ARBA00023316"/>
    </source>
</evidence>
<dbReference type="InterPro" id="IPR051206">
    <property type="entry name" value="NAMLAA_amidase_2"/>
</dbReference>
<dbReference type="GO" id="GO:0019867">
    <property type="term" value="C:outer membrane"/>
    <property type="evidence" value="ECO:0007669"/>
    <property type="project" value="TreeGrafter"/>
</dbReference>
<dbReference type="InterPro" id="IPR002502">
    <property type="entry name" value="Amidase_domain"/>
</dbReference>
<dbReference type="GO" id="GO:0071555">
    <property type="term" value="P:cell wall organization"/>
    <property type="evidence" value="ECO:0007669"/>
    <property type="project" value="UniProtKB-KW"/>
</dbReference>
<evidence type="ECO:0000256" key="2">
    <source>
        <dbReference type="ARBA" id="ARBA00011901"/>
    </source>
</evidence>
<dbReference type="PANTHER" id="PTHR30417:SF1">
    <property type="entry name" value="N-ACETYLMURAMOYL-L-ALANINE AMIDASE AMID"/>
    <property type="match status" value="1"/>
</dbReference>
<dbReference type="CDD" id="cd06583">
    <property type="entry name" value="PGRP"/>
    <property type="match status" value="1"/>
</dbReference>
<dbReference type="AlphaFoldDB" id="A0A845UZW9"/>
<evidence type="ECO:0000313" key="6">
    <source>
        <dbReference type="EMBL" id="NDY96014.1"/>
    </source>
</evidence>
<gene>
    <name evidence="6" type="ORF">G3I74_09750</name>
</gene>
<dbReference type="EC" id="3.5.1.28" evidence="2"/>
<dbReference type="GO" id="GO:0009254">
    <property type="term" value="P:peptidoglycan turnover"/>
    <property type="evidence" value="ECO:0007669"/>
    <property type="project" value="TreeGrafter"/>
</dbReference>
<evidence type="ECO:0000259" key="5">
    <source>
        <dbReference type="SMART" id="SM00644"/>
    </source>
</evidence>
<dbReference type="GO" id="GO:0009253">
    <property type="term" value="P:peptidoglycan catabolic process"/>
    <property type="evidence" value="ECO:0007669"/>
    <property type="project" value="InterPro"/>
</dbReference>
<reference evidence="6 7" key="1">
    <citation type="submission" date="2020-02" db="EMBL/GenBank/DDBJ databases">
        <authorList>
            <person name="Zhang X.-Y."/>
        </authorList>
    </citation>
    <scope>NUCLEOTIDE SEQUENCE [LARGE SCALE GENOMIC DNA]</scope>
    <source>
        <strain evidence="6 7">C33</strain>
    </source>
</reference>
<evidence type="ECO:0000313" key="7">
    <source>
        <dbReference type="Proteomes" id="UP000484885"/>
    </source>
</evidence>
<dbReference type="EMBL" id="JAAGSC010000041">
    <property type="protein sequence ID" value="NDY96014.1"/>
    <property type="molecule type" value="Genomic_DNA"/>
</dbReference>
<keyword evidence="4" id="KW-0961">Cell wall biogenesis/degradation</keyword>
<dbReference type="SMART" id="SM00644">
    <property type="entry name" value="Ami_2"/>
    <property type="match status" value="1"/>
</dbReference>
<keyword evidence="3" id="KW-0378">Hydrolase</keyword>
<protein>
    <recommendedName>
        <fullName evidence="2">N-acetylmuramoyl-L-alanine amidase</fullName>
        <ecNumber evidence="2">3.5.1.28</ecNumber>
    </recommendedName>
</protein>
<dbReference type="SUPFAM" id="SSF55846">
    <property type="entry name" value="N-acetylmuramoyl-L-alanine amidase-like"/>
    <property type="match status" value="1"/>
</dbReference>
<dbReference type="Pfam" id="PF01510">
    <property type="entry name" value="Amidase_2"/>
    <property type="match status" value="1"/>
</dbReference>
<comment type="caution">
    <text evidence="6">The sequence shown here is derived from an EMBL/GenBank/DDBJ whole genome shotgun (WGS) entry which is preliminary data.</text>
</comment>
<dbReference type="GO" id="GO:0008745">
    <property type="term" value="F:N-acetylmuramoyl-L-alanine amidase activity"/>
    <property type="evidence" value="ECO:0007669"/>
    <property type="project" value="UniProtKB-EC"/>
</dbReference>
<evidence type="ECO:0000256" key="1">
    <source>
        <dbReference type="ARBA" id="ARBA00001561"/>
    </source>
</evidence>
<proteinExistence type="predicted"/>
<sequence length="186" mass="20923">MEGVDHKPLSYWKRLQARAPEEIELAVIHATELPDLAAAREYGERIHYPVSQTGNSGHFYIDRDGHVEQWVALDRVAHHVAGHNRSSIGIELINLGRFPDWFNSDHQAWREAITPAQIAALIDLLNRLMEHIPTLDGIAGHDQLDVRFVPASDDPNLQVRRKLDPGPDFPWRTVSEATGLSALGRP</sequence>
<name>A0A845UZW9_9GAMM</name>
<organism evidence="6 7">
    <name type="scientific">Wenzhouxiangella limi</name>
    <dbReference type="NCBI Taxonomy" id="2707351"/>
    <lineage>
        <taxon>Bacteria</taxon>
        <taxon>Pseudomonadati</taxon>
        <taxon>Pseudomonadota</taxon>
        <taxon>Gammaproteobacteria</taxon>
        <taxon>Chromatiales</taxon>
        <taxon>Wenzhouxiangellaceae</taxon>
        <taxon>Wenzhouxiangella</taxon>
    </lineage>
</organism>